<reference evidence="1 2" key="1">
    <citation type="journal article" date="2015" name="Stand. Genomic Sci.">
        <title>Complete genome sequence and description of Salinispira pacifica gen. nov., sp. nov., a novel spirochaete isolated form a hypersaline microbial mat.</title>
        <authorList>
            <person name="Ben Hania W."/>
            <person name="Joseph M."/>
            <person name="Schumann P."/>
            <person name="Bunk B."/>
            <person name="Fiebig A."/>
            <person name="Sproer C."/>
            <person name="Klenk H.P."/>
            <person name="Fardeau M.L."/>
            <person name="Spring S."/>
        </authorList>
    </citation>
    <scope>NUCLEOTIDE SEQUENCE [LARGE SCALE GENOMIC DNA]</scope>
    <source>
        <strain evidence="1 2">L21-RPul-D2</strain>
    </source>
</reference>
<sequence length="44" mass="5038">MNGKKPRKKVLFSRAGSPDIQDSEVLWKYISLISQDGSKSWSLR</sequence>
<evidence type="ECO:0000313" key="1">
    <source>
        <dbReference type="EMBL" id="AHC14121.1"/>
    </source>
</evidence>
<gene>
    <name evidence="1" type="ORF">L21SP2_0694</name>
</gene>
<dbReference type="AlphaFoldDB" id="V5WG31"/>
<protein>
    <submittedName>
        <fullName evidence="1">Uncharacterized protein</fullName>
    </submittedName>
</protein>
<name>V5WG31_9SPIO</name>
<organism evidence="1 2">
    <name type="scientific">Salinispira pacifica</name>
    <dbReference type="NCBI Taxonomy" id="1307761"/>
    <lineage>
        <taxon>Bacteria</taxon>
        <taxon>Pseudomonadati</taxon>
        <taxon>Spirochaetota</taxon>
        <taxon>Spirochaetia</taxon>
        <taxon>Spirochaetales</taxon>
        <taxon>Spirochaetaceae</taxon>
        <taxon>Salinispira</taxon>
    </lineage>
</organism>
<dbReference type="KEGG" id="slr:L21SP2_0694"/>
<evidence type="ECO:0000313" key="2">
    <source>
        <dbReference type="Proteomes" id="UP000018680"/>
    </source>
</evidence>
<dbReference type="EMBL" id="CP006939">
    <property type="protein sequence ID" value="AHC14121.1"/>
    <property type="molecule type" value="Genomic_DNA"/>
</dbReference>
<keyword evidence="2" id="KW-1185">Reference proteome</keyword>
<proteinExistence type="predicted"/>
<accession>V5WG31</accession>
<dbReference type="HOGENOM" id="CLU_3221829_0_0_12"/>
<dbReference type="Proteomes" id="UP000018680">
    <property type="component" value="Chromosome"/>
</dbReference>